<gene>
    <name evidence="2" type="ORF">niasHT_009145</name>
</gene>
<proteinExistence type="predicted"/>
<dbReference type="EMBL" id="JBICBT010000083">
    <property type="protein sequence ID" value="KAL3123902.1"/>
    <property type="molecule type" value="Genomic_DNA"/>
</dbReference>
<reference evidence="2 3" key="1">
    <citation type="submission" date="2024-10" db="EMBL/GenBank/DDBJ databases">
        <authorList>
            <person name="Kim D."/>
        </authorList>
    </citation>
    <scope>NUCLEOTIDE SEQUENCE [LARGE SCALE GENOMIC DNA]</scope>
    <source>
        <strain evidence="2">BH-2024</strain>
    </source>
</reference>
<evidence type="ECO:0000313" key="2">
    <source>
        <dbReference type="EMBL" id="KAL3123902.1"/>
    </source>
</evidence>
<keyword evidence="3" id="KW-1185">Reference proteome</keyword>
<dbReference type="AlphaFoldDB" id="A0ABD2M8R3"/>
<accession>A0ABD2M8R3</accession>
<feature type="compositionally biased region" description="Basic and acidic residues" evidence="1">
    <location>
        <begin position="497"/>
        <end position="513"/>
    </location>
</feature>
<name>A0ABD2M8R3_9BILA</name>
<feature type="region of interest" description="Disordered" evidence="1">
    <location>
        <begin position="446"/>
        <end position="513"/>
    </location>
</feature>
<dbReference type="Proteomes" id="UP001620626">
    <property type="component" value="Unassembled WGS sequence"/>
</dbReference>
<evidence type="ECO:0000313" key="3">
    <source>
        <dbReference type="Proteomes" id="UP001620626"/>
    </source>
</evidence>
<sequence length="513" mass="58756">MAMIEQHKCPYEDKPMTPIEGGGWSSNNPLNEEFPGRFSSLMSGERETVTLNCFVEKATLFYRPHNFEMISPLYSHLEDCNYLTGNCNMADNTTLNWETECKESCKPCDYHFVESMDGEHTGSTDWAGGTWISKSKEQALTFSKEAKMETACNGKPIRLSDQSAIQEEQLAAQLTAGQLATSRSIAQLFSKECRRSSRGGNPTIQARRLIRRKDVMARWLNEDTMQIFSCAEFSMQNVEYQAVNNCYRYIPVQIRIEKKTLNAFLDPELHILTASSPFADCGNFRYHYLQLSQSNWIKIDTRTATIQKIDSSSISEIHEAMGDPSLLEITPLVFHRWTIDNETGEGLFAHLDEWQRLDQWKSKEKEHKTARALTLGALPSGVIGLTEEWFMDKLRLLVSYRTTACCIYVTFIFGRDILIPLRNRAARSTWRAPAISRMEAIELVPPPMPQDMRANETTSSQQEDPEPSPIVMELKRQMVAFRSKRRFQSRGNVATERQPRMSVERTNEEDGEE</sequence>
<organism evidence="2 3">
    <name type="scientific">Heterodera trifolii</name>
    <dbReference type="NCBI Taxonomy" id="157864"/>
    <lineage>
        <taxon>Eukaryota</taxon>
        <taxon>Metazoa</taxon>
        <taxon>Ecdysozoa</taxon>
        <taxon>Nematoda</taxon>
        <taxon>Chromadorea</taxon>
        <taxon>Rhabditida</taxon>
        <taxon>Tylenchina</taxon>
        <taxon>Tylenchomorpha</taxon>
        <taxon>Tylenchoidea</taxon>
        <taxon>Heteroderidae</taxon>
        <taxon>Heteroderinae</taxon>
        <taxon>Heterodera</taxon>
    </lineage>
</organism>
<comment type="caution">
    <text evidence="2">The sequence shown here is derived from an EMBL/GenBank/DDBJ whole genome shotgun (WGS) entry which is preliminary data.</text>
</comment>
<protein>
    <submittedName>
        <fullName evidence="2">Uncharacterized protein</fullName>
    </submittedName>
</protein>
<evidence type="ECO:0000256" key="1">
    <source>
        <dbReference type="SAM" id="MobiDB-lite"/>
    </source>
</evidence>